<keyword evidence="10" id="KW-0560">Oxidoreductase</keyword>
<evidence type="ECO:0000256" key="9">
    <source>
        <dbReference type="ARBA" id="ARBA00022860"/>
    </source>
</evidence>
<dbReference type="InterPro" id="IPR004030">
    <property type="entry name" value="NOS_N"/>
</dbReference>
<accession>A0A8S1C490</accession>
<evidence type="ECO:0000256" key="5">
    <source>
        <dbReference type="ARBA" id="ARBA00022617"/>
    </source>
</evidence>
<proteinExistence type="inferred from homology"/>
<dbReference type="Proteomes" id="UP000494165">
    <property type="component" value="Unassembled WGS sequence"/>
</dbReference>
<evidence type="ECO:0000256" key="7">
    <source>
        <dbReference type="ARBA" id="ARBA00022723"/>
    </source>
</evidence>
<evidence type="ECO:0000256" key="8">
    <source>
        <dbReference type="ARBA" id="ARBA00022857"/>
    </source>
</evidence>
<evidence type="ECO:0000256" key="11">
    <source>
        <dbReference type="ARBA" id="ARBA00023004"/>
    </source>
</evidence>
<dbReference type="InterPro" id="IPR036119">
    <property type="entry name" value="NOS_N_sf"/>
</dbReference>
<evidence type="ECO:0000256" key="10">
    <source>
        <dbReference type="ARBA" id="ARBA00023002"/>
    </source>
</evidence>
<dbReference type="PANTHER" id="PTHR43410:SF1">
    <property type="entry name" value="NITRIC OXIDE SYNTHASE"/>
    <property type="match status" value="1"/>
</dbReference>
<keyword evidence="6" id="KW-0288">FMN</keyword>
<dbReference type="InterPro" id="IPR044943">
    <property type="entry name" value="NOS_dom_1"/>
</dbReference>
<keyword evidence="9" id="KW-0112">Calmodulin-binding</keyword>
<dbReference type="OrthoDB" id="1688044at2759"/>
<feature type="region of interest" description="Disordered" evidence="12">
    <location>
        <begin position="33"/>
        <end position="55"/>
    </location>
</feature>
<name>A0A8S1C490_9INSE</name>
<organism evidence="14 15">
    <name type="scientific">Cloeon dipterum</name>
    <dbReference type="NCBI Taxonomy" id="197152"/>
    <lineage>
        <taxon>Eukaryota</taxon>
        <taxon>Metazoa</taxon>
        <taxon>Ecdysozoa</taxon>
        <taxon>Arthropoda</taxon>
        <taxon>Hexapoda</taxon>
        <taxon>Insecta</taxon>
        <taxon>Pterygota</taxon>
        <taxon>Palaeoptera</taxon>
        <taxon>Ephemeroptera</taxon>
        <taxon>Pisciforma</taxon>
        <taxon>Baetidae</taxon>
        <taxon>Cloeon</taxon>
    </lineage>
</organism>
<keyword evidence="15" id="KW-1185">Reference proteome</keyword>
<dbReference type="EMBL" id="CADEPI010000027">
    <property type="protein sequence ID" value="CAB3366830.1"/>
    <property type="molecule type" value="Genomic_DNA"/>
</dbReference>
<feature type="domain" description="Nitric oxide synthase (NOS)" evidence="13">
    <location>
        <begin position="220"/>
        <end position="227"/>
    </location>
</feature>
<sequence>MPRRVHARSQGGGLVGRGGKAVVGLMRDKEHLLARPSSPSPPCNNHSSPSHRKPIRLRNLLNQTETFDLLNQQVVESVDARLTDSMSTPDGSAAPITNGNGAVPKPFLRLRNWQSKDLAVDRLHNNANPRPTQCSEKTCMGSIMAIPGRSALIPRNKEEVLRLARDFMDQYFASIRRLNSAAHQSRWAQVCKEVDESGTYQLTNTELVYGAKLAWRNSSRCIGRIQWSKLQFCTQLPPPD</sequence>
<evidence type="ECO:0000259" key="13">
    <source>
        <dbReference type="PROSITE" id="PS60001"/>
    </source>
</evidence>
<evidence type="ECO:0000256" key="1">
    <source>
        <dbReference type="ARBA" id="ARBA00001917"/>
    </source>
</evidence>
<dbReference type="AlphaFoldDB" id="A0A8S1C490"/>
<dbReference type="SUPFAM" id="SSF56512">
    <property type="entry name" value="Nitric oxide (NO) synthase oxygenase domain"/>
    <property type="match status" value="1"/>
</dbReference>
<dbReference type="GO" id="GO:0006809">
    <property type="term" value="P:nitric oxide biosynthetic process"/>
    <property type="evidence" value="ECO:0007669"/>
    <property type="project" value="InterPro"/>
</dbReference>
<evidence type="ECO:0000256" key="12">
    <source>
        <dbReference type="SAM" id="MobiDB-lite"/>
    </source>
</evidence>
<dbReference type="PANTHER" id="PTHR43410">
    <property type="entry name" value="NITRIC OXIDE SYNTHASE OXYGENASE"/>
    <property type="match status" value="1"/>
</dbReference>
<evidence type="ECO:0000256" key="4">
    <source>
        <dbReference type="ARBA" id="ARBA00012989"/>
    </source>
</evidence>
<reference evidence="14 15" key="1">
    <citation type="submission" date="2020-04" db="EMBL/GenBank/DDBJ databases">
        <authorList>
            <person name="Alioto T."/>
            <person name="Alioto T."/>
            <person name="Gomez Garrido J."/>
        </authorList>
    </citation>
    <scope>NUCLEOTIDE SEQUENCE [LARGE SCALE GENOMIC DNA]</scope>
</reference>
<gene>
    <name evidence="14" type="ORF">CLODIP_2_CD13336</name>
</gene>
<keyword evidence="11" id="KW-0408">Iron</keyword>
<comment type="cofactor">
    <cofactor evidence="2">
        <name>heme b</name>
        <dbReference type="ChEBI" id="CHEBI:60344"/>
    </cofactor>
</comment>
<protein>
    <recommendedName>
        <fullName evidence="4">nitric-oxide synthase (NADPH)</fullName>
        <ecNumber evidence="4">1.14.13.39</ecNumber>
    </recommendedName>
</protein>
<comment type="similarity">
    <text evidence="3">Belongs to the NOS family.</text>
</comment>
<evidence type="ECO:0000313" key="14">
    <source>
        <dbReference type="EMBL" id="CAB3366830.1"/>
    </source>
</evidence>
<dbReference type="Pfam" id="PF02898">
    <property type="entry name" value="NO_synthase"/>
    <property type="match status" value="1"/>
</dbReference>
<dbReference type="GO" id="GO:0005516">
    <property type="term" value="F:calmodulin binding"/>
    <property type="evidence" value="ECO:0007669"/>
    <property type="project" value="UniProtKB-KW"/>
</dbReference>
<keyword evidence="5" id="KW-0349">Heme</keyword>
<comment type="caution">
    <text evidence="14">The sequence shown here is derived from an EMBL/GenBank/DDBJ whole genome shotgun (WGS) entry which is preliminary data.</text>
</comment>
<evidence type="ECO:0000256" key="2">
    <source>
        <dbReference type="ARBA" id="ARBA00001970"/>
    </source>
</evidence>
<feature type="region of interest" description="Disordered" evidence="12">
    <location>
        <begin position="83"/>
        <end position="103"/>
    </location>
</feature>
<feature type="compositionally biased region" description="Gly residues" evidence="12">
    <location>
        <begin position="10"/>
        <end position="20"/>
    </location>
</feature>
<keyword evidence="6" id="KW-0285">Flavoprotein</keyword>
<comment type="cofactor">
    <cofactor evidence="1">
        <name>FMN</name>
        <dbReference type="ChEBI" id="CHEBI:58210"/>
    </cofactor>
</comment>
<evidence type="ECO:0000313" key="15">
    <source>
        <dbReference type="Proteomes" id="UP000494165"/>
    </source>
</evidence>
<dbReference type="InterPro" id="IPR050607">
    <property type="entry name" value="NOS"/>
</dbReference>
<feature type="region of interest" description="Disordered" evidence="12">
    <location>
        <begin position="1"/>
        <end position="20"/>
    </location>
</feature>
<dbReference type="GO" id="GO:0004517">
    <property type="term" value="F:nitric-oxide synthase activity"/>
    <property type="evidence" value="ECO:0007669"/>
    <property type="project" value="UniProtKB-EC"/>
</dbReference>
<evidence type="ECO:0000256" key="3">
    <source>
        <dbReference type="ARBA" id="ARBA00006267"/>
    </source>
</evidence>
<dbReference type="EC" id="1.14.13.39" evidence="4"/>
<feature type="compositionally biased region" description="Polar residues" evidence="12">
    <location>
        <begin position="84"/>
        <end position="100"/>
    </location>
</feature>
<keyword evidence="8" id="KW-0521">NADP</keyword>
<dbReference type="PROSITE" id="PS60001">
    <property type="entry name" value="NOS"/>
    <property type="match status" value="1"/>
</dbReference>
<dbReference type="GO" id="GO:0046872">
    <property type="term" value="F:metal ion binding"/>
    <property type="evidence" value="ECO:0007669"/>
    <property type="project" value="UniProtKB-KW"/>
</dbReference>
<evidence type="ECO:0000256" key="6">
    <source>
        <dbReference type="ARBA" id="ARBA00022643"/>
    </source>
</evidence>
<dbReference type="Gene3D" id="3.90.340.10">
    <property type="entry name" value="Nitric Oxide Synthase, Chain A, domain 1"/>
    <property type="match status" value="1"/>
</dbReference>
<keyword evidence="7" id="KW-0479">Metal-binding</keyword>